<evidence type="ECO:0000313" key="1">
    <source>
        <dbReference type="EMBL" id="KAK6781981.1"/>
    </source>
</evidence>
<name>A0AAN8TAV3_SOLBU</name>
<comment type="caution">
    <text evidence="1">The sequence shown here is derived from an EMBL/GenBank/DDBJ whole genome shotgun (WGS) entry which is preliminary data.</text>
</comment>
<dbReference type="EMBL" id="JBANQN010000008">
    <property type="protein sequence ID" value="KAK6781981.1"/>
    <property type="molecule type" value="Genomic_DNA"/>
</dbReference>
<gene>
    <name evidence="1" type="ORF">RDI58_019777</name>
</gene>
<proteinExistence type="predicted"/>
<dbReference type="Proteomes" id="UP001371456">
    <property type="component" value="Unassembled WGS sequence"/>
</dbReference>
<dbReference type="AlphaFoldDB" id="A0AAN8TAV3"/>
<sequence length="248" mass="29037">MEMYAKCTLVERRGLWSSLEEVYHLDNGTWCIGGDFNAILIPDEQMEGSPHRMNESLEFNNCMNNCEVIDIGSGRILEHSCSRKLYMDSTTKVEDSQQETDSLWETKIQALEELEILHNNVQCKEDLNRGQEEYVKWMGIQENLLKQKAKTKCFEQGDFKTKYFHSLIRERRKRLQVYRIKDHRDNWFQGAEVLSRLLNNLKNNQNFTPFSINSSNFIINHLAYAGDIIIFTGGNSKSVKLWKQTLPK</sequence>
<reference evidence="1 2" key="1">
    <citation type="submission" date="2024-02" db="EMBL/GenBank/DDBJ databases">
        <title>de novo genome assembly of Solanum bulbocastanum strain 11H21.</title>
        <authorList>
            <person name="Hosaka A.J."/>
        </authorList>
    </citation>
    <scope>NUCLEOTIDE SEQUENCE [LARGE SCALE GENOMIC DNA]</scope>
    <source>
        <tissue evidence="1">Young leaves</tissue>
    </source>
</reference>
<protein>
    <recommendedName>
        <fullName evidence="3">Reverse transcriptase</fullName>
    </recommendedName>
</protein>
<evidence type="ECO:0000313" key="2">
    <source>
        <dbReference type="Proteomes" id="UP001371456"/>
    </source>
</evidence>
<evidence type="ECO:0008006" key="3">
    <source>
        <dbReference type="Google" id="ProtNLM"/>
    </source>
</evidence>
<accession>A0AAN8TAV3</accession>
<keyword evidence="2" id="KW-1185">Reference proteome</keyword>
<organism evidence="1 2">
    <name type="scientific">Solanum bulbocastanum</name>
    <name type="common">Wild potato</name>
    <dbReference type="NCBI Taxonomy" id="147425"/>
    <lineage>
        <taxon>Eukaryota</taxon>
        <taxon>Viridiplantae</taxon>
        <taxon>Streptophyta</taxon>
        <taxon>Embryophyta</taxon>
        <taxon>Tracheophyta</taxon>
        <taxon>Spermatophyta</taxon>
        <taxon>Magnoliopsida</taxon>
        <taxon>eudicotyledons</taxon>
        <taxon>Gunneridae</taxon>
        <taxon>Pentapetalae</taxon>
        <taxon>asterids</taxon>
        <taxon>lamiids</taxon>
        <taxon>Solanales</taxon>
        <taxon>Solanaceae</taxon>
        <taxon>Solanoideae</taxon>
        <taxon>Solaneae</taxon>
        <taxon>Solanum</taxon>
    </lineage>
</organism>